<proteinExistence type="predicted"/>
<organism evidence="2 3">
    <name type="scientific">Candidatus Pantoea symbiotica</name>
    <dbReference type="NCBI Taxonomy" id="1884370"/>
    <lineage>
        <taxon>Bacteria</taxon>
        <taxon>Pseudomonadati</taxon>
        <taxon>Pseudomonadota</taxon>
        <taxon>Gammaproteobacteria</taxon>
        <taxon>Enterobacterales</taxon>
        <taxon>Erwiniaceae</taxon>
        <taxon>Pantoea</taxon>
    </lineage>
</organism>
<protein>
    <recommendedName>
        <fullName evidence="4">DUF3742 domain-containing protein</fullName>
    </recommendedName>
</protein>
<evidence type="ECO:0008006" key="4">
    <source>
        <dbReference type="Google" id="ProtNLM"/>
    </source>
</evidence>
<keyword evidence="3" id="KW-1185">Reference proteome</keyword>
<accession>A0A1I3V999</accession>
<comment type="caution">
    <text evidence="2">The sequence shown here is derived from an EMBL/GenBank/DDBJ whole genome shotgun (WGS) entry which is preliminary data.</text>
</comment>
<keyword evidence="1" id="KW-0472">Membrane</keyword>
<dbReference type="EMBL" id="FOSD01000003">
    <property type="protein sequence ID" value="SFJ91742.1"/>
    <property type="molecule type" value="Genomic_DNA"/>
</dbReference>
<sequence>MKENSYLIGMTVGKVAKSTSDFFRRVRYQMLIKAGQSKLKRYLANMLFIAIIITLMFIVSSLFYYVFGIIGSIIFLFIAIALPRGCTSFGCNEDNTYNFNDGYRDGPDGYGYYVGGYRVDK</sequence>
<keyword evidence="1" id="KW-1133">Transmembrane helix</keyword>
<evidence type="ECO:0000256" key="1">
    <source>
        <dbReference type="SAM" id="Phobius"/>
    </source>
</evidence>
<gene>
    <name evidence="2" type="ORF">SAMN05518863_103310</name>
</gene>
<name>A0A1I3V999_9GAMM</name>
<evidence type="ECO:0000313" key="3">
    <source>
        <dbReference type="Proteomes" id="UP000198841"/>
    </source>
</evidence>
<keyword evidence="1" id="KW-0812">Transmembrane</keyword>
<reference evidence="2 3" key="1">
    <citation type="submission" date="2016-10" db="EMBL/GenBank/DDBJ databases">
        <authorList>
            <person name="Varghese N."/>
            <person name="Submissions S."/>
        </authorList>
    </citation>
    <scope>NUCLEOTIDE SEQUENCE [LARGE SCALE GENOMIC DNA]</scope>
    <source>
        <strain evidence="2 3">YR512</strain>
    </source>
</reference>
<dbReference type="RefSeq" id="WP_091003568.1">
    <property type="nucleotide sequence ID" value="NZ_FOSD01000003.1"/>
</dbReference>
<dbReference type="Proteomes" id="UP000198841">
    <property type="component" value="Unassembled WGS sequence"/>
</dbReference>
<feature type="transmembrane region" description="Helical" evidence="1">
    <location>
        <begin position="65"/>
        <end position="82"/>
    </location>
</feature>
<evidence type="ECO:0000313" key="2">
    <source>
        <dbReference type="EMBL" id="SFJ91742.1"/>
    </source>
</evidence>
<feature type="transmembrane region" description="Helical" evidence="1">
    <location>
        <begin position="42"/>
        <end position="59"/>
    </location>
</feature>